<comment type="caution">
    <text evidence="2">The sequence shown here is derived from an EMBL/GenBank/DDBJ whole genome shotgun (WGS) entry which is preliminary data.</text>
</comment>
<feature type="transmembrane region" description="Helical" evidence="1">
    <location>
        <begin position="204"/>
        <end position="237"/>
    </location>
</feature>
<keyword evidence="1" id="KW-1133">Transmembrane helix</keyword>
<gene>
    <name evidence="2" type="ORF">HD600_001589</name>
</gene>
<evidence type="ECO:0000313" key="3">
    <source>
        <dbReference type="Proteomes" id="UP000517712"/>
    </source>
</evidence>
<organism evidence="2 3">
    <name type="scientific">Microbacterium ginsengiterrae</name>
    <dbReference type="NCBI Taxonomy" id="546115"/>
    <lineage>
        <taxon>Bacteria</taxon>
        <taxon>Bacillati</taxon>
        <taxon>Actinomycetota</taxon>
        <taxon>Actinomycetes</taxon>
        <taxon>Micrococcales</taxon>
        <taxon>Microbacteriaceae</taxon>
        <taxon>Microbacterium</taxon>
    </lineage>
</organism>
<keyword evidence="1" id="KW-0812">Transmembrane</keyword>
<proteinExistence type="predicted"/>
<reference evidence="2 3" key="1">
    <citation type="submission" date="2020-08" db="EMBL/GenBank/DDBJ databases">
        <title>Sequencing the genomes of 1000 actinobacteria strains.</title>
        <authorList>
            <person name="Klenk H.-P."/>
        </authorList>
    </citation>
    <scope>NUCLEOTIDE SEQUENCE [LARGE SCALE GENOMIC DNA]</scope>
    <source>
        <strain evidence="2 3">DSM 24823</strain>
    </source>
</reference>
<evidence type="ECO:0000313" key="2">
    <source>
        <dbReference type="EMBL" id="MBB5743092.1"/>
    </source>
</evidence>
<protein>
    <recommendedName>
        <fullName evidence="4">WXG100 family type VII secretion target</fullName>
    </recommendedName>
</protein>
<name>A0A7W9CCI9_9MICO</name>
<sequence>MDRSPAGRDIEHVKGNPETISARGAAIGELGQQMLDSATVLEQIATRATDQQGKAIEQLVETIGDAYKQLREAGELYKPVGPVITAYGDTLADVKPKINGHADMCDTLWATYTALPGKVKPRGTGGLFQPDADSPEAELQAQEDAAKKAAFDAWEQEAEDFDADYNTWEQAFDDAVSGITDEMSGKIADGWTQWLSTIKDVLSWAGFVLGIAAIIIGGPIIGALAAIVAGLTLIVVAIQFARGEASGVDLTLAIIDVIPIGKIGGILADGGTLASKGGKFGSEFVSQFTNIANKGDWGDLIGVFKNPKTFTDVAGGFGGVMTRLFTGKDLSFFEDLGSAGGWQLAAGVVEMQRGVVGAVFKVDGMFGKVLPGYDGLKREIGTVDVGNDYLPVLDVIW</sequence>
<evidence type="ECO:0000256" key="1">
    <source>
        <dbReference type="SAM" id="Phobius"/>
    </source>
</evidence>
<evidence type="ECO:0008006" key="4">
    <source>
        <dbReference type="Google" id="ProtNLM"/>
    </source>
</evidence>
<dbReference type="EMBL" id="JACHMU010000001">
    <property type="protein sequence ID" value="MBB5743092.1"/>
    <property type="molecule type" value="Genomic_DNA"/>
</dbReference>
<accession>A0A7W9CCI9</accession>
<dbReference type="RefSeq" id="WP_184282824.1">
    <property type="nucleotide sequence ID" value="NZ_BAAAPG010000001.1"/>
</dbReference>
<keyword evidence="3" id="KW-1185">Reference proteome</keyword>
<keyword evidence="1" id="KW-0472">Membrane</keyword>
<dbReference type="Proteomes" id="UP000517712">
    <property type="component" value="Unassembled WGS sequence"/>
</dbReference>
<dbReference type="AlphaFoldDB" id="A0A7W9CCI9"/>